<evidence type="ECO:0000259" key="3">
    <source>
        <dbReference type="PROSITE" id="PS50994"/>
    </source>
</evidence>
<evidence type="ECO:0000313" key="5">
    <source>
        <dbReference type="Proteomes" id="UP000069940"/>
    </source>
</evidence>
<dbReference type="PROSITE" id="PS50994">
    <property type="entry name" value="INTEGRASE"/>
    <property type="match status" value="1"/>
</dbReference>
<dbReference type="Proteomes" id="UP000069940">
    <property type="component" value="Unassembled WGS sequence"/>
</dbReference>
<dbReference type="EnsemblMetazoa" id="AALFPA23_000246.R37885">
    <property type="protein sequence ID" value="AALFPA23_000246.P37885"/>
    <property type="gene ID" value="AALFPA23_000246"/>
</dbReference>
<reference evidence="4" key="2">
    <citation type="submission" date="2025-05" db="UniProtKB">
        <authorList>
            <consortium name="EnsemblMetazoa"/>
        </authorList>
    </citation>
    <scope>IDENTIFICATION</scope>
    <source>
        <strain evidence="4">Foshan</strain>
    </source>
</reference>
<proteinExistence type="predicted"/>
<dbReference type="InterPro" id="IPR012337">
    <property type="entry name" value="RNaseH-like_sf"/>
</dbReference>
<dbReference type="InterPro" id="IPR036397">
    <property type="entry name" value="RNaseH_sf"/>
</dbReference>
<dbReference type="GeneID" id="134290595"/>
<dbReference type="Pfam" id="PF00665">
    <property type="entry name" value="rve"/>
    <property type="match status" value="1"/>
</dbReference>
<dbReference type="Gene3D" id="3.30.420.10">
    <property type="entry name" value="Ribonuclease H-like superfamily/Ribonuclease H"/>
    <property type="match status" value="1"/>
</dbReference>
<protein>
    <recommendedName>
        <fullName evidence="1">RNA-directed DNA polymerase</fullName>
        <ecNumber evidence="1">2.7.7.49</ecNumber>
    </recommendedName>
</protein>
<dbReference type="RefSeq" id="XP_062713745.1">
    <property type="nucleotide sequence ID" value="XM_062857761.1"/>
</dbReference>
<name>A0ABM1XJL8_AEDAL</name>
<dbReference type="PANTHER" id="PTHR37984:SF11">
    <property type="entry name" value="INTEGRASE CATALYTIC DOMAIN-CONTAINING PROTEIN"/>
    <property type="match status" value="1"/>
</dbReference>
<dbReference type="EC" id="2.7.7.49" evidence="1"/>
<dbReference type="InterPro" id="IPR001584">
    <property type="entry name" value="Integrase_cat-core"/>
</dbReference>
<sequence>MCQLAHEGHPGQSMMKRRLRDRCWWPGIDQDAVKVCENCEGCRLVQIPDPPEPMSRRQLPDKPWVDIAIDFLGPMPTGEYVLVVIDYYSRFMELEIMTKITAFETIKRLNRIFRTWGPPRTITLDNAKQFVSTEFEEFCKNNGVHLNHTSPYWPQANGEVERQNRSLLKRMRISHALYDDWKAELHQYLQLYNNTPHSVTGVSPNELLQNRKVRTTTWKRYHLALTWSARRSEKSGKMPNVERGPVKSSLVTPC</sequence>
<dbReference type="SUPFAM" id="SSF53098">
    <property type="entry name" value="Ribonuclease H-like"/>
    <property type="match status" value="1"/>
</dbReference>
<feature type="domain" description="Integrase catalytic" evidence="3">
    <location>
        <begin position="59"/>
        <end position="212"/>
    </location>
</feature>
<reference evidence="5" key="1">
    <citation type="journal article" date="2015" name="Proc. Natl. Acad. Sci. U.S.A.">
        <title>Genome sequence of the Asian Tiger mosquito, Aedes albopictus, reveals insights into its biology, genetics, and evolution.</title>
        <authorList>
            <person name="Chen X.G."/>
            <person name="Jiang X."/>
            <person name="Gu J."/>
            <person name="Xu M."/>
            <person name="Wu Y."/>
            <person name="Deng Y."/>
            <person name="Zhang C."/>
            <person name="Bonizzoni M."/>
            <person name="Dermauw W."/>
            <person name="Vontas J."/>
            <person name="Armbruster P."/>
            <person name="Huang X."/>
            <person name="Yang Y."/>
            <person name="Zhang H."/>
            <person name="He W."/>
            <person name="Peng H."/>
            <person name="Liu Y."/>
            <person name="Wu K."/>
            <person name="Chen J."/>
            <person name="Lirakis M."/>
            <person name="Topalis P."/>
            <person name="Van Leeuwen T."/>
            <person name="Hall A.B."/>
            <person name="Jiang X."/>
            <person name="Thorpe C."/>
            <person name="Mueller R.L."/>
            <person name="Sun C."/>
            <person name="Waterhouse R.M."/>
            <person name="Yan G."/>
            <person name="Tu Z.J."/>
            <person name="Fang X."/>
            <person name="James A.A."/>
        </authorList>
    </citation>
    <scope>NUCLEOTIDE SEQUENCE [LARGE SCALE GENOMIC DNA]</scope>
    <source>
        <strain evidence="5">Foshan</strain>
    </source>
</reference>
<keyword evidence="5" id="KW-1185">Reference proteome</keyword>
<dbReference type="Gene3D" id="1.10.340.70">
    <property type="match status" value="1"/>
</dbReference>
<evidence type="ECO:0000256" key="2">
    <source>
        <dbReference type="SAM" id="MobiDB-lite"/>
    </source>
</evidence>
<dbReference type="InterPro" id="IPR041588">
    <property type="entry name" value="Integrase_H2C2"/>
</dbReference>
<dbReference type="PANTHER" id="PTHR37984">
    <property type="entry name" value="PROTEIN CBG26694"/>
    <property type="match status" value="1"/>
</dbReference>
<evidence type="ECO:0000256" key="1">
    <source>
        <dbReference type="ARBA" id="ARBA00012493"/>
    </source>
</evidence>
<organism evidence="4 5">
    <name type="scientific">Aedes albopictus</name>
    <name type="common">Asian tiger mosquito</name>
    <name type="synonym">Stegomyia albopicta</name>
    <dbReference type="NCBI Taxonomy" id="7160"/>
    <lineage>
        <taxon>Eukaryota</taxon>
        <taxon>Metazoa</taxon>
        <taxon>Ecdysozoa</taxon>
        <taxon>Arthropoda</taxon>
        <taxon>Hexapoda</taxon>
        <taxon>Insecta</taxon>
        <taxon>Pterygota</taxon>
        <taxon>Neoptera</taxon>
        <taxon>Endopterygota</taxon>
        <taxon>Diptera</taxon>
        <taxon>Nematocera</taxon>
        <taxon>Culicoidea</taxon>
        <taxon>Culicidae</taxon>
        <taxon>Culicinae</taxon>
        <taxon>Aedini</taxon>
        <taxon>Aedes</taxon>
        <taxon>Stegomyia</taxon>
    </lineage>
</organism>
<feature type="region of interest" description="Disordered" evidence="2">
    <location>
        <begin position="233"/>
        <end position="254"/>
    </location>
</feature>
<dbReference type="Pfam" id="PF17921">
    <property type="entry name" value="Integrase_H2C2"/>
    <property type="match status" value="1"/>
</dbReference>
<accession>A0ABM1XJL8</accession>
<evidence type="ECO:0000313" key="4">
    <source>
        <dbReference type="EnsemblMetazoa" id="AALFPA23_000246.P37885"/>
    </source>
</evidence>
<dbReference type="InterPro" id="IPR050951">
    <property type="entry name" value="Retrovirus_Pol_polyprotein"/>
</dbReference>